<sequence length="130" mass="14911">MEESIPFSCSASKPINALHHMGPTSISFLRVQHAFSSFKFQLGPKLLHKALQPNLRRFLLLGFQIQCACEFSVRTRANPILRVFRCVSSSIPPNNRRLEAILQRTEHVSADQWRRWPHQVVSEPLVLGPR</sequence>
<keyword evidence="2" id="KW-1185">Reference proteome</keyword>
<dbReference type="AlphaFoldDB" id="A0A4D6M0M5"/>
<gene>
    <name evidence="1" type="ORF">DEO72_LG5g1832</name>
</gene>
<accession>A0A4D6M0M5</accession>
<dbReference type="Proteomes" id="UP000501690">
    <property type="component" value="Linkage Group LG5"/>
</dbReference>
<protein>
    <submittedName>
        <fullName evidence="1">Uncharacterized protein</fullName>
    </submittedName>
</protein>
<proteinExistence type="predicted"/>
<evidence type="ECO:0000313" key="1">
    <source>
        <dbReference type="EMBL" id="QCD93756.1"/>
    </source>
</evidence>
<reference evidence="1 2" key="1">
    <citation type="submission" date="2019-04" db="EMBL/GenBank/DDBJ databases">
        <title>An improved genome assembly and genetic linkage map for asparagus bean, Vigna unguiculata ssp. sesquipedialis.</title>
        <authorList>
            <person name="Xia Q."/>
            <person name="Zhang R."/>
            <person name="Dong Y."/>
        </authorList>
    </citation>
    <scope>NUCLEOTIDE SEQUENCE [LARGE SCALE GENOMIC DNA]</scope>
    <source>
        <tissue evidence="1">Leaf</tissue>
    </source>
</reference>
<organism evidence="1 2">
    <name type="scientific">Vigna unguiculata</name>
    <name type="common">Cowpea</name>
    <dbReference type="NCBI Taxonomy" id="3917"/>
    <lineage>
        <taxon>Eukaryota</taxon>
        <taxon>Viridiplantae</taxon>
        <taxon>Streptophyta</taxon>
        <taxon>Embryophyta</taxon>
        <taxon>Tracheophyta</taxon>
        <taxon>Spermatophyta</taxon>
        <taxon>Magnoliopsida</taxon>
        <taxon>eudicotyledons</taxon>
        <taxon>Gunneridae</taxon>
        <taxon>Pentapetalae</taxon>
        <taxon>rosids</taxon>
        <taxon>fabids</taxon>
        <taxon>Fabales</taxon>
        <taxon>Fabaceae</taxon>
        <taxon>Papilionoideae</taxon>
        <taxon>50 kb inversion clade</taxon>
        <taxon>NPAAA clade</taxon>
        <taxon>indigoferoid/millettioid clade</taxon>
        <taxon>Phaseoleae</taxon>
        <taxon>Vigna</taxon>
    </lineage>
</organism>
<dbReference type="EMBL" id="CP039349">
    <property type="protein sequence ID" value="QCD93756.1"/>
    <property type="molecule type" value="Genomic_DNA"/>
</dbReference>
<name>A0A4D6M0M5_VIGUN</name>
<evidence type="ECO:0000313" key="2">
    <source>
        <dbReference type="Proteomes" id="UP000501690"/>
    </source>
</evidence>